<organism evidence="1">
    <name type="scientific">Tanacetum cinerariifolium</name>
    <name type="common">Dalmatian daisy</name>
    <name type="synonym">Chrysanthemum cinerariifolium</name>
    <dbReference type="NCBI Taxonomy" id="118510"/>
    <lineage>
        <taxon>Eukaryota</taxon>
        <taxon>Viridiplantae</taxon>
        <taxon>Streptophyta</taxon>
        <taxon>Embryophyta</taxon>
        <taxon>Tracheophyta</taxon>
        <taxon>Spermatophyta</taxon>
        <taxon>Magnoliopsida</taxon>
        <taxon>eudicotyledons</taxon>
        <taxon>Gunneridae</taxon>
        <taxon>Pentapetalae</taxon>
        <taxon>asterids</taxon>
        <taxon>campanulids</taxon>
        <taxon>Asterales</taxon>
        <taxon>Asteraceae</taxon>
        <taxon>Asteroideae</taxon>
        <taxon>Anthemideae</taxon>
        <taxon>Anthemidinae</taxon>
        <taxon>Tanacetum</taxon>
    </lineage>
</organism>
<accession>A0A699WRY2</accession>
<name>A0A699WRY2_TANCI</name>
<evidence type="ECO:0000313" key="1">
    <source>
        <dbReference type="EMBL" id="GFD49010.1"/>
    </source>
</evidence>
<proteinExistence type="predicted"/>
<dbReference type="EMBL" id="BKCJ011734130">
    <property type="protein sequence ID" value="GFD49010.1"/>
    <property type="molecule type" value="Genomic_DNA"/>
</dbReference>
<gene>
    <name evidence="1" type="ORF">Tci_920979</name>
</gene>
<sequence>NEAKLAVLTDAFIDVVAGAFEALTELANFPANAARRWRRGQQLVAVETVLVQLVQVDVVDAGAGVDDAIVDDAALEVQHAEQLAGLHRHA</sequence>
<dbReference type="AlphaFoldDB" id="A0A699WRY2"/>
<reference evidence="1" key="1">
    <citation type="journal article" date="2019" name="Sci. Rep.">
        <title>Draft genome of Tanacetum cinerariifolium, the natural source of mosquito coil.</title>
        <authorList>
            <person name="Yamashiro T."/>
            <person name="Shiraishi A."/>
            <person name="Satake H."/>
            <person name="Nakayama K."/>
        </authorList>
    </citation>
    <scope>NUCLEOTIDE SEQUENCE</scope>
</reference>
<feature type="non-terminal residue" evidence="1">
    <location>
        <position position="90"/>
    </location>
</feature>
<feature type="non-terminal residue" evidence="1">
    <location>
        <position position="1"/>
    </location>
</feature>
<protein>
    <submittedName>
        <fullName evidence="1">Uncharacterized protein</fullName>
    </submittedName>
</protein>
<comment type="caution">
    <text evidence="1">The sequence shown here is derived from an EMBL/GenBank/DDBJ whole genome shotgun (WGS) entry which is preliminary data.</text>
</comment>